<feature type="non-terminal residue" evidence="1">
    <location>
        <position position="174"/>
    </location>
</feature>
<dbReference type="InterPro" id="IPR029063">
    <property type="entry name" value="SAM-dependent_MTases_sf"/>
</dbReference>
<accession>A0A382RG02</accession>
<sequence>MGIGKLLYKDIPKLISAIRQFSNSSRVDSRGLSFQILSDNWVTKFRARTFNEKEPEMLDWLDENLQEGDIFFDVGANVGIYSIYAALRKPTATIYAFEPEYSNLHQLKMNIINNDLLKNVIPFAIAISDQTGVSYLHIHDFTPGAALSTEQRDSINKTYGKDVVWKEGIVTSTL</sequence>
<proteinExistence type="predicted"/>
<reference evidence="1" key="1">
    <citation type="submission" date="2018-05" db="EMBL/GenBank/DDBJ databases">
        <authorList>
            <person name="Lanie J.A."/>
            <person name="Ng W.-L."/>
            <person name="Kazmierczak K.M."/>
            <person name="Andrzejewski T.M."/>
            <person name="Davidsen T.M."/>
            <person name="Wayne K.J."/>
            <person name="Tettelin H."/>
            <person name="Glass J.I."/>
            <person name="Rusch D."/>
            <person name="Podicherti R."/>
            <person name="Tsui H.-C.T."/>
            <person name="Winkler M.E."/>
        </authorList>
    </citation>
    <scope>NUCLEOTIDE SEQUENCE</scope>
</reference>
<dbReference type="SUPFAM" id="SSF53335">
    <property type="entry name" value="S-adenosyl-L-methionine-dependent methyltransferases"/>
    <property type="match status" value="1"/>
</dbReference>
<dbReference type="InterPro" id="IPR006342">
    <property type="entry name" value="FkbM_mtfrase"/>
</dbReference>
<dbReference type="InterPro" id="IPR052514">
    <property type="entry name" value="SAM-dependent_MTase"/>
</dbReference>
<dbReference type="Gene3D" id="3.40.50.150">
    <property type="entry name" value="Vaccinia Virus protein VP39"/>
    <property type="match status" value="1"/>
</dbReference>
<dbReference type="PANTHER" id="PTHR34203:SF15">
    <property type="entry name" value="SLL1173 PROTEIN"/>
    <property type="match status" value="1"/>
</dbReference>
<dbReference type="AlphaFoldDB" id="A0A382RG02"/>
<gene>
    <name evidence="1" type="ORF">METZ01_LOCUS348365</name>
</gene>
<evidence type="ECO:0000313" key="1">
    <source>
        <dbReference type="EMBL" id="SVC95511.1"/>
    </source>
</evidence>
<dbReference type="PANTHER" id="PTHR34203">
    <property type="entry name" value="METHYLTRANSFERASE, FKBM FAMILY PROTEIN"/>
    <property type="match status" value="1"/>
</dbReference>
<organism evidence="1">
    <name type="scientific">marine metagenome</name>
    <dbReference type="NCBI Taxonomy" id="408172"/>
    <lineage>
        <taxon>unclassified sequences</taxon>
        <taxon>metagenomes</taxon>
        <taxon>ecological metagenomes</taxon>
    </lineage>
</organism>
<dbReference type="EMBL" id="UINC01120803">
    <property type="protein sequence ID" value="SVC95511.1"/>
    <property type="molecule type" value="Genomic_DNA"/>
</dbReference>
<protein>
    <recommendedName>
        <fullName evidence="2">SAM-dependent methyltransferase TRM5/TYW2-type domain-containing protein</fullName>
    </recommendedName>
</protein>
<name>A0A382RG02_9ZZZZ</name>
<evidence type="ECO:0008006" key="2">
    <source>
        <dbReference type="Google" id="ProtNLM"/>
    </source>
</evidence>
<dbReference type="NCBIfam" id="TIGR01444">
    <property type="entry name" value="fkbM_fam"/>
    <property type="match status" value="1"/>
</dbReference>